<accession>L7J0J4</accession>
<dbReference type="AlphaFoldDB" id="L7J0J4"/>
<dbReference type="EMBL" id="JH794116">
    <property type="protein sequence ID" value="ELQ61688.1"/>
    <property type="molecule type" value="Genomic_DNA"/>
</dbReference>
<protein>
    <submittedName>
        <fullName evidence="1">Uncharacterized protein</fullName>
    </submittedName>
</protein>
<evidence type="ECO:0000313" key="1">
    <source>
        <dbReference type="EMBL" id="ELQ61688.1"/>
    </source>
</evidence>
<gene>
    <name evidence="1" type="ORF">OOW_P131scaffold01162g2</name>
</gene>
<reference evidence="1" key="1">
    <citation type="journal article" date="2012" name="PLoS Genet.">
        <title>Comparative analysis of the genomes of two field isolates of the rice blast fungus Magnaporthe oryzae.</title>
        <authorList>
            <person name="Xue M."/>
            <person name="Yang J."/>
            <person name="Li Z."/>
            <person name="Hu S."/>
            <person name="Yao N."/>
            <person name="Dean R.A."/>
            <person name="Zhao W."/>
            <person name="Shen M."/>
            <person name="Zhang H."/>
            <person name="Li C."/>
            <person name="Liu L."/>
            <person name="Cao L."/>
            <person name="Xu X."/>
            <person name="Xing Y."/>
            <person name="Hsiang T."/>
            <person name="Zhang Z."/>
            <person name="Xu J.R."/>
            <person name="Peng Y.L."/>
        </authorList>
    </citation>
    <scope>NUCLEOTIDE SEQUENCE [LARGE SCALE GENOMIC DNA]</scope>
    <source>
        <strain evidence="1">P131</strain>
    </source>
</reference>
<proteinExistence type="predicted"/>
<sequence length="108" mass="11797">MTHAPPKAVVPFHCTTSYMTLPPAVQHVSASRTAAAVGKRALEDTRRPLKERLGLEEIIIGTNAQPAIVYAADLFCKGAAPTFFFFSSAAAKVQQVKKWEIRDGRKLT</sequence>
<organism>
    <name type="scientific">Pyricularia oryzae (strain P131)</name>
    <name type="common">Rice blast fungus</name>
    <name type="synonym">Magnaporthe oryzae</name>
    <dbReference type="NCBI Taxonomy" id="1143193"/>
    <lineage>
        <taxon>Eukaryota</taxon>
        <taxon>Fungi</taxon>
        <taxon>Dikarya</taxon>
        <taxon>Ascomycota</taxon>
        <taxon>Pezizomycotina</taxon>
        <taxon>Sordariomycetes</taxon>
        <taxon>Sordariomycetidae</taxon>
        <taxon>Magnaporthales</taxon>
        <taxon>Pyriculariaceae</taxon>
        <taxon>Pyricularia</taxon>
    </lineage>
</organism>
<name>L7J0J4_PYRO1</name>